<dbReference type="SMART" id="SM00448">
    <property type="entry name" value="REC"/>
    <property type="match status" value="1"/>
</dbReference>
<evidence type="ECO:0000256" key="5">
    <source>
        <dbReference type="ARBA" id="ARBA00023125"/>
    </source>
</evidence>
<dbReference type="OrthoDB" id="60033at2759"/>
<dbReference type="Gene3D" id="3.40.50.2300">
    <property type="match status" value="1"/>
</dbReference>
<feature type="region of interest" description="Disordered" evidence="9">
    <location>
        <begin position="292"/>
        <end position="318"/>
    </location>
</feature>
<dbReference type="GO" id="GO:0003700">
    <property type="term" value="F:DNA-binding transcription factor activity"/>
    <property type="evidence" value="ECO:0007669"/>
    <property type="project" value="InterPro"/>
</dbReference>
<gene>
    <name evidence="11" type="ORF">BCR41DRAFT_161322</name>
</gene>
<keyword evidence="6" id="KW-0804">Transcription</keyword>
<dbReference type="PROSITE" id="PS00434">
    <property type="entry name" value="HSF_DOMAIN"/>
    <property type="match status" value="1"/>
</dbReference>
<feature type="region of interest" description="Disordered" evidence="9">
    <location>
        <begin position="647"/>
        <end position="756"/>
    </location>
</feature>
<dbReference type="FunFam" id="3.40.50.2300:FF:000212">
    <property type="entry name" value="Stress response regulator/HFS transcription factor"/>
    <property type="match status" value="1"/>
</dbReference>
<dbReference type="InterPro" id="IPR000232">
    <property type="entry name" value="HSF_DNA-bd"/>
</dbReference>
<evidence type="ECO:0000256" key="1">
    <source>
        <dbReference type="ARBA" id="ARBA00004123"/>
    </source>
</evidence>
<evidence type="ECO:0000256" key="8">
    <source>
        <dbReference type="PROSITE-ProRule" id="PRU00169"/>
    </source>
</evidence>
<evidence type="ECO:0000256" key="2">
    <source>
        <dbReference type="ARBA" id="ARBA00022553"/>
    </source>
</evidence>
<dbReference type="RefSeq" id="XP_021877887.1">
    <property type="nucleotide sequence ID" value="XM_022019659.1"/>
</dbReference>
<keyword evidence="3" id="KW-0902">Two-component regulatory system</keyword>
<dbReference type="InParanoid" id="A0A1Y2GCQ4"/>
<feature type="compositionally biased region" description="Low complexity" evidence="9">
    <location>
        <begin position="150"/>
        <end position="162"/>
    </location>
</feature>
<dbReference type="FunFam" id="1.10.10.10:FF:000027">
    <property type="entry name" value="Heat shock transcription factor 1"/>
    <property type="match status" value="1"/>
</dbReference>
<keyword evidence="5 11" id="KW-0238">DNA-binding</keyword>
<evidence type="ECO:0000256" key="9">
    <source>
        <dbReference type="SAM" id="MobiDB-lite"/>
    </source>
</evidence>
<protein>
    <submittedName>
        <fullName evidence="11">HSF-type DNA-binding-domain-containing protein</fullName>
    </submittedName>
</protein>
<name>A0A1Y2GCQ4_9FUNG</name>
<evidence type="ECO:0000256" key="3">
    <source>
        <dbReference type="ARBA" id="ARBA00023012"/>
    </source>
</evidence>
<evidence type="ECO:0000256" key="7">
    <source>
        <dbReference type="ARBA" id="ARBA00023242"/>
    </source>
</evidence>
<dbReference type="SUPFAM" id="SSF46785">
    <property type="entry name" value="Winged helix' DNA-binding domain"/>
    <property type="match status" value="1"/>
</dbReference>
<comment type="caution">
    <text evidence="11">The sequence shown here is derived from an EMBL/GenBank/DDBJ whole genome shotgun (WGS) entry which is preliminary data.</text>
</comment>
<keyword evidence="4" id="KW-0805">Transcription regulation</keyword>
<dbReference type="SMART" id="SM00415">
    <property type="entry name" value="HSF"/>
    <property type="match status" value="1"/>
</dbReference>
<dbReference type="PRINTS" id="PR00056">
    <property type="entry name" value="HSFDOMAIN"/>
</dbReference>
<keyword evidence="2 8" id="KW-0597">Phosphoprotein</keyword>
<dbReference type="SUPFAM" id="SSF52172">
    <property type="entry name" value="CheY-like"/>
    <property type="match status" value="1"/>
</dbReference>
<accession>A0A1Y2GCQ4</accession>
<dbReference type="PANTHER" id="PTHR45339">
    <property type="entry name" value="HYBRID SIGNAL TRANSDUCTION HISTIDINE KINASE J"/>
    <property type="match status" value="1"/>
</dbReference>
<dbReference type="Gene3D" id="1.10.10.10">
    <property type="entry name" value="Winged helix-like DNA-binding domain superfamily/Winged helix DNA-binding domain"/>
    <property type="match status" value="1"/>
</dbReference>
<evidence type="ECO:0000256" key="6">
    <source>
        <dbReference type="ARBA" id="ARBA00023163"/>
    </source>
</evidence>
<dbReference type="InterPro" id="IPR011006">
    <property type="entry name" value="CheY-like_superfamily"/>
</dbReference>
<dbReference type="InterPro" id="IPR001789">
    <property type="entry name" value="Sig_transdc_resp-reg_receiver"/>
</dbReference>
<dbReference type="GO" id="GO:0000160">
    <property type="term" value="P:phosphorelay signal transduction system"/>
    <property type="evidence" value="ECO:0007669"/>
    <property type="project" value="UniProtKB-KW"/>
</dbReference>
<dbReference type="STRING" id="64571.A0A1Y2GCQ4"/>
<feature type="modified residue" description="4-aspartylphosphate" evidence="8">
    <location>
        <position position="481"/>
    </location>
</feature>
<dbReference type="GeneID" id="33561504"/>
<dbReference type="Proteomes" id="UP000193648">
    <property type="component" value="Unassembled WGS sequence"/>
</dbReference>
<organism evidence="11 12">
    <name type="scientific">Lobosporangium transversale</name>
    <dbReference type="NCBI Taxonomy" id="64571"/>
    <lineage>
        <taxon>Eukaryota</taxon>
        <taxon>Fungi</taxon>
        <taxon>Fungi incertae sedis</taxon>
        <taxon>Mucoromycota</taxon>
        <taxon>Mortierellomycotina</taxon>
        <taxon>Mortierellomycetes</taxon>
        <taxon>Mortierellales</taxon>
        <taxon>Mortierellaceae</taxon>
        <taxon>Lobosporangium</taxon>
    </lineage>
</organism>
<feature type="region of interest" description="Disordered" evidence="9">
    <location>
        <begin position="391"/>
        <end position="424"/>
    </location>
</feature>
<keyword evidence="12" id="KW-1185">Reference proteome</keyword>
<dbReference type="AlphaFoldDB" id="A0A1Y2GCQ4"/>
<reference evidence="11 12" key="1">
    <citation type="submission" date="2016-07" db="EMBL/GenBank/DDBJ databases">
        <title>Pervasive Adenine N6-methylation of Active Genes in Fungi.</title>
        <authorList>
            <consortium name="DOE Joint Genome Institute"/>
            <person name="Mondo S.J."/>
            <person name="Dannebaum R.O."/>
            <person name="Kuo R.C."/>
            <person name="Labutti K."/>
            <person name="Haridas S."/>
            <person name="Kuo A."/>
            <person name="Salamov A."/>
            <person name="Ahrendt S.R."/>
            <person name="Lipzen A."/>
            <person name="Sullivan W."/>
            <person name="Andreopoulos W.B."/>
            <person name="Clum A."/>
            <person name="Lindquist E."/>
            <person name="Daum C."/>
            <person name="Ramamoorthy G.K."/>
            <person name="Gryganskyi A."/>
            <person name="Culley D."/>
            <person name="Magnuson J.K."/>
            <person name="James T.Y."/>
            <person name="O'Malley M.A."/>
            <person name="Stajich J.E."/>
            <person name="Spatafora J.W."/>
            <person name="Visel A."/>
            <person name="Grigoriev I.V."/>
        </authorList>
    </citation>
    <scope>NUCLEOTIDE SEQUENCE [LARGE SCALE GENOMIC DNA]</scope>
    <source>
        <strain evidence="11 12">NRRL 3116</strain>
    </source>
</reference>
<feature type="compositionally biased region" description="Low complexity" evidence="9">
    <location>
        <begin position="744"/>
        <end position="755"/>
    </location>
</feature>
<dbReference type="CDD" id="cd17546">
    <property type="entry name" value="REC_hyHK_CKI1_RcsC-like"/>
    <property type="match status" value="1"/>
</dbReference>
<evidence type="ECO:0000256" key="4">
    <source>
        <dbReference type="ARBA" id="ARBA00023015"/>
    </source>
</evidence>
<feature type="domain" description="Response regulatory" evidence="10">
    <location>
        <begin position="432"/>
        <end position="546"/>
    </location>
</feature>
<dbReference type="FunCoup" id="A0A1Y2GCQ4">
    <property type="interactions" value="235"/>
</dbReference>
<feature type="region of interest" description="Disordered" evidence="9">
    <location>
        <begin position="145"/>
        <end position="166"/>
    </location>
</feature>
<dbReference type="InterPro" id="IPR036390">
    <property type="entry name" value="WH_DNA-bd_sf"/>
</dbReference>
<feature type="compositionally biased region" description="Basic and acidic residues" evidence="9">
    <location>
        <begin position="665"/>
        <end position="676"/>
    </location>
</feature>
<comment type="subcellular location">
    <subcellularLocation>
        <location evidence="1">Nucleus</location>
    </subcellularLocation>
</comment>
<dbReference type="PANTHER" id="PTHR45339:SF1">
    <property type="entry name" value="HYBRID SIGNAL TRANSDUCTION HISTIDINE KINASE J"/>
    <property type="match status" value="1"/>
</dbReference>
<dbReference type="Pfam" id="PF00072">
    <property type="entry name" value="Response_reg"/>
    <property type="match status" value="1"/>
</dbReference>
<feature type="compositionally biased region" description="Polar residues" evidence="9">
    <location>
        <begin position="717"/>
        <end position="728"/>
    </location>
</feature>
<dbReference type="InterPro" id="IPR036388">
    <property type="entry name" value="WH-like_DNA-bd_sf"/>
</dbReference>
<dbReference type="PROSITE" id="PS50110">
    <property type="entry name" value="RESPONSE_REGULATORY"/>
    <property type="match status" value="1"/>
</dbReference>
<evidence type="ECO:0000313" key="12">
    <source>
        <dbReference type="Proteomes" id="UP000193648"/>
    </source>
</evidence>
<dbReference type="GO" id="GO:0043565">
    <property type="term" value="F:sequence-specific DNA binding"/>
    <property type="evidence" value="ECO:0007669"/>
    <property type="project" value="InterPro"/>
</dbReference>
<dbReference type="EMBL" id="MCFF01000042">
    <property type="protein sequence ID" value="ORZ07224.1"/>
    <property type="molecule type" value="Genomic_DNA"/>
</dbReference>
<evidence type="ECO:0000259" key="10">
    <source>
        <dbReference type="PROSITE" id="PS50110"/>
    </source>
</evidence>
<feature type="compositionally biased region" description="Polar residues" evidence="9">
    <location>
        <begin position="647"/>
        <end position="656"/>
    </location>
</feature>
<dbReference type="Pfam" id="PF00447">
    <property type="entry name" value="HSF_DNA-bind"/>
    <property type="match status" value="1"/>
</dbReference>
<proteinExistence type="predicted"/>
<keyword evidence="7" id="KW-0539">Nucleus</keyword>
<evidence type="ECO:0000313" key="11">
    <source>
        <dbReference type="EMBL" id="ORZ07224.1"/>
    </source>
</evidence>
<dbReference type="GO" id="GO:0005634">
    <property type="term" value="C:nucleus"/>
    <property type="evidence" value="ECO:0007669"/>
    <property type="project" value="UniProtKB-SubCell"/>
</dbReference>
<sequence>MAAQSLMGPPTSSINTDATMAAADNSNGAPVDQSNNTSIPGSGVPDFVKKLYKMLEEKEHELIVSWGKNGETFVVKEPNEFAKAILPRHFKHNNFASFVRQLNKYDFHKIKATEDSTKPYGDHAWEFQHPKFQIDKRDQLEEIKRKTPNSKKPSSSHSSISSDNVTMSEDYQSQLELMAKVQADMQEQLVKCRSKMEAQENLIQNLLKTLGYQSLSDGTITTIHGTPTVSLKDNKNFKLKNHINSRSRASGTPIKLEHQNGFNTSFNASSSPPLSQSSYPTISTATMINSSIPISSSSIPQTPTMPISTSMPTSSSSFSFGSGATSSFQDLPMCPDPSFESPVFSISHLTSRKLDDWAKIKKPIQRQSSRPTQPHHQHAFQHNLQHDAFQTQDGSQQYHPSHSHQFISSLSEQNGRTQRSSFNVPNWSAPPSVLLVEDDDICRRLSSQLLKIFGCRIDVAEDGVAAVGKMSHQKYDIVLMDIMMPKLDGVSATTQIRQFDASTPIISMTSNMTDNDIMNYYKNGMNDILPKPFTKTSLLSVLEKHCQHLRYLKLGPNSLEISPNNPNPNMNEQESRLILSNRQGDPSNSEGMDFSIGSFIGQESIQTMSVDKNGNPDRQGSQENQENMDIGFQLGFGNMLSLNTVDSSLNSSSDDQMYSRGGLKHGMEHSGSDRDTQSGCGINSMGYNDIMDSMGHDDRSTSSLSPDHIHMQPSLGHHSQQHNQNIQGHPSHLMSVHQLPTPPNSSHSNIPSSTSRYAPNMVTYSSAPNSSMITPSYSQDFENPYSQNQSHHGSITLLSIKSDHGTAHTFGLLNRNVDLNEGFTFGQVMDPTESMDTQGKRKRAKIVEVNE</sequence>